<dbReference type="CDD" id="cd13921">
    <property type="entry name" value="Amicyanin"/>
    <property type="match status" value="1"/>
</dbReference>
<dbReference type="InterPro" id="IPR035668">
    <property type="entry name" value="Amicyanin"/>
</dbReference>
<proteinExistence type="predicted"/>
<reference evidence="10" key="1">
    <citation type="journal article" date="2014" name="Int. J. Syst. Evol. Microbiol.">
        <title>Complete genome sequence of Corynebacterium casei LMG S-19264T (=DSM 44701T), isolated from a smear-ripened cheese.</title>
        <authorList>
            <consortium name="US DOE Joint Genome Institute (JGI-PGF)"/>
            <person name="Walter F."/>
            <person name="Albersmeier A."/>
            <person name="Kalinowski J."/>
            <person name="Ruckert C."/>
        </authorList>
    </citation>
    <scope>NUCLEOTIDE SEQUENCE</scope>
    <source>
        <strain evidence="10">CGMCC 1.15725</strain>
    </source>
</reference>
<feature type="signal peptide" evidence="8">
    <location>
        <begin position="1"/>
        <end position="27"/>
    </location>
</feature>
<evidence type="ECO:0000256" key="1">
    <source>
        <dbReference type="ARBA" id="ARBA00004418"/>
    </source>
</evidence>
<keyword evidence="2" id="KW-0813">Transport</keyword>
<keyword evidence="8" id="KW-0732">Signal</keyword>
<reference evidence="10" key="2">
    <citation type="submission" date="2020-09" db="EMBL/GenBank/DDBJ databases">
        <authorList>
            <person name="Sun Q."/>
            <person name="Zhou Y."/>
        </authorList>
    </citation>
    <scope>NUCLEOTIDE SEQUENCE</scope>
    <source>
        <strain evidence="10">CGMCC 1.15725</strain>
    </source>
</reference>
<keyword evidence="11" id="KW-1185">Reference proteome</keyword>
<evidence type="ECO:0000256" key="4">
    <source>
        <dbReference type="ARBA" id="ARBA00022764"/>
    </source>
</evidence>
<comment type="cofactor">
    <cofactor evidence="7">
        <name>Cu cation</name>
        <dbReference type="ChEBI" id="CHEBI:23378"/>
    </cofactor>
    <text evidence="7">Binds 1 copper ion per subunit.</text>
</comment>
<dbReference type="InterPro" id="IPR008972">
    <property type="entry name" value="Cupredoxin"/>
</dbReference>
<evidence type="ECO:0000313" key="11">
    <source>
        <dbReference type="Proteomes" id="UP000646365"/>
    </source>
</evidence>
<dbReference type="RefSeq" id="WP_189051177.1">
    <property type="nucleotide sequence ID" value="NZ_BMJQ01000016.1"/>
</dbReference>
<name>A0A8J3E4M1_9PROT</name>
<gene>
    <name evidence="10" type="ORF">GCM10011611_52950</name>
</gene>
<evidence type="ECO:0000256" key="3">
    <source>
        <dbReference type="ARBA" id="ARBA00022723"/>
    </source>
</evidence>
<keyword evidence="5" id="KW-0249">Electron transport</keyword>
<dbReference type="Proteomes" id="UP000646365">
    <property type="component" value="Unassembled WGS sequence"/>
</dbReference>
<protein>
    <recommendedName>
        <fullName evidence="9">Blue (type 1) copper domain-containing protein</fullName>
    </recommendedName>
</protein>
<feature type="chain" id="PRO_5035304458" description="Blue (type 1) copper domain-containing protein" evidence="8">
    <location>
        <begin position="28"/>
        <end position="126"/>
    </location>
</feature>
<dbReference type="GO" id="GO:0005507">
    <property type="term" value="F:copper ion binding"/>
    <property type="evidence" value="ECO:0007669"/>
    <property type="project" value="InterPro"/>
</dbReference>
<dbReference type="GO" id="GO:0042597">
    <property type="term" value="C:periplasmic space"/>
    <property type="evidence" value="ECO:0007669"/>
    <property type="project" value="UniProtKB-SubCell"/>
</dbReference>
<dbReference type="Gene3D" id="2.60.40.420">
    <property type="entry name" value="Cupredoxins - blue copper proteins"/>
    <property type="match status" value="1"/>
</dbReference>
<organism evidence="10 11">
    <name type="scientific">Aliidongia dinghuensis</name>
    <dbReference type="NCBI Taxonomy" id="1867774"/>
    <lineage>
        <taxon>Bacteria</taxon>
        <taxon>Pseudomonadati</taxon>
        <taxon>Pseudomonadota</taxon>
        <taxon>Alphaproteobacteria</taxon>
        <taxon>Rhodospirillales</taxon>
        <taxon>Dongiaceae</taxon>
        <taxon>Aliidongia</taxon>
    </lineage>
</organism>
<dbReference type="InterPro" id="IPR000923">
    <property type="entry name" value="BlueCu_1"/>
</dbReference>
<dbReference type="SUPFAM" id="SSF49503">
    <property type="entry name" value="Cupredoxins"/>
    <property type="match status" value="1"/>
</dbReference>
<feature type="binding site" evidence="7">
    <location>
        <position position="115"/>
    </location>
    <ligand>
        <name>Cu cation</name>
        <dbReference type="ChEBI" id="CHEBI:23378"/>
    </ligand>
</feature>
<dbReference type="GO" id="GO:0009055">
    <property type="term" value="F:electron transfer activity"/>
    <property type="evidence" value="ECO:0007669"/>
    <property type="project" value="InterPro"/>
</dbReference>
<dbReference type="InterPro" id="IPR052721">
    <property type="entry name" value="ET_Amicyanin"/>
</dbReference>
<accession>A0A8J3E4M1</accession>
<dbReference type="AlphaFoldDB" id="A0A8J3E4M1"/>
<evidence type="ECO:0000256" key="8">
    <source>
        <dbReference type="SAM" id="SignalP"/>
    </source>
</evidence>
<keyword evidence="6 7" id="KW-0186">Copper</keyword>
<comment type="subcellular location">
    <subcellularLocation>
        <location evidence="1">Periplasm</location>
    </subcellularLocation>
</comment>
<dbReference type="EMBL" id="BMJQ01000016">
    <property type="protein sequence ID" value="GGF39951.1"/>
    <property type="molecule type" value="Genomic_DNA"/>
</dbReference>
<dbReference type="PANTHER" id="PTHR36507:SF1">
    <property type="entry name" value="BLL1555 PROTEIN"/>
    <property type="match status" value="1"/>
</dbReference>
<feature type="binding site" evidence="7">
    <location>
        <position position="78"/>
    </location>
    <ligand>
        <name>Cu cation</name>
        <dbReference type="ChEBI" id="CHEBI:23378"/>
    </ligand>
</feature>
<keyword evidence="4" id="KW-0574">Periplasm</keyword>
<dbReference type="PRINTS" id="PR00155">
    <property type="entry name" value="AMICYANIN"/>
</dbReference>
<evidence type="ECO:0000313" key="10">
    <source>
        <dbReference type="EMBL" id="GGF39951.1"/>
    </source>
</evidence>
<evidence type="ECO:0000256" key="2">
    <source>
        <dbReference type="ARBA" id="ARBA00022448"/>
    </source>
</evidence>
<keyword evidence="3 7" id="KW-0479">Metal-binding</keyword>
<dbReference type="Pfam" id="PF00127">
    <property type="entry name" value="Copper-bind"/>
    <property type="match status" value="1"/>
</dbReference>
<feature type="domain" description="Blue (type 1) copper" evidence="9">
    <location>
        <begin position="44"/>
        <end position="125"/>
    </location>
</feature>
<evidence type="ECO:0000256" key="6">
    <source>
        <dbReference type="ARBA" id="ARBA00023008"/>
    </source>
</evidence>
<sequence length="126" mass="13685">MTLNFTRRHTLMSAAAALLLLAGRADAHDMTAMQTAQAAAAPVVANAVKIDNFSFQPAAIVVKPGTTVTWTNADDIPHTVTEADRTFKSPPLDTDDKWSHTFTEPGEYHYFCSLHSKMVGTVIVKP</sequence>
<evidence type="ECO:0000256" key="7">
    <source>
        <dbReference type="PIRSR" id="PIRSR602386-1"/>
    </source>
</evidence>
<dbReference type="InterPro" id="IPR002386">
    <property type="entry name" value="Amicyanin/Pseudoazurin"/>
</dbReference>
<dbReference type="PANTHER" id="PTHR36507">
    <property type="entry name" value="BLL1555 PROTEIN"/>
    <property type="match status" value="1"/>
</dbReference>
<comment type="caution">
    <text evidence="10">The sequence shown here is derived from an EMBL/GenBank/DDBJ whole genome shotgun (WGS) entry which is preliminary data.</text>
</comment>
<feature type="binding site" evidence="7">
    <location>
        <position position="112"/>
    </location>
    <ligand>
        <name>Cu cation</name>
        <dbReference type="ChEBI" id="CHEBI:23378"/>
    </ligand>
</feature>
<evidence type="ECO:0000256" key="5">
    <source>
        <dbReference type="ARBA" id="ARBA00022982"/>
    </source>
</evidence>
<evidence type="ECO:0000259" key="9">
    <source>
        <dbReference type="Pfam" id="PF00127"/>
    </source>
</evidence>